<evidence type="ECO:0000313" key="2">
    <source>
        <dbReference type="Proteomes" id="UP000798662"/>
    </source>
</evidence>
<proteinExistence type="predicted"/>
<comment type="caution">
    <text evidence="1">The sequence shown here is derived from an EMBL/GenBank/DDBJ whole genome shotgun (WGS) entry which is preliminary data.</text>
</comment>
<gene>
    <name evidence="1" type="ORF">I4F81_009101</name>
</gene>
<name>A0ACC3C9E0_PYRYE</name>
<reference evidence="1" key="1">
    <citation type="submission" date="2019-11" db="EMBL/GenBank/DDBJ databases">
        <title>Nori genome reveals adaptations in red seaweeds to the harsh intertidal environment.</title>
        <authorList>
            <person name="Wang D."/>
            <person name="Mao Y."/>
        </authorList>
    </citation>
    <scope>NUCLEOTIDE SEQUENCE</scope>
    <source>
        <tissue evidence="1">Gametophyte</tissue>
    </source>
</reference>
<dbReference type="EMBL" id="CM020619">
    <property type="protein sequence ID" value="KAK1866585.1"/>
    <property type="molecule type" value="Genomic_DNA"/>
</dbReference>
<protein>
    <submittedName>
        <fullName evidence="1">Uncharacterized protein</fullName>
    </submittedName>
</protein>
<evidence type="ECO:0000313" key="1">
    <source>
        <dbReference type="EMBL" id="KAK1866585.1"/>
    </source>
</evidence>
<keyword evidence="2" id="KW-1185">Reference proteome</keyword>
<dbReference type="Proteomes" id="UP000798662">
    <property type="component" value="Chromosome 2"/>
</dbReference>
<sequence length="357" mass="36318">MDEEELVDEFYVDRLVATFRRMEGDDRTARRAVHALAAGVDRLRRVAEAVSPMVRASLKVGGRRHIAAAFNHLLAAATRAYVSGGGGRVKLRAHLGTHAFWAPDADAAPAGAGDSGNGGSAPTGARSVLATPGAFVPFSVLHGVPLVGRSPPAAAGVDAAAAGGDDVAAAASVDAPDAPPPIGTAFSPHVPRPQWHRLLFSAKTRLRLTASAPRKEVLVLLDSAAEEEAALLAFVAACRWRTEAARGTDPFGTTVVDGSLRLGDGSPGGPAAPPPGLALVGVRRVSSERLVGELAGRAVRLKLSTVAAGVGAAHCEAAVALPGVNAAGVHAAAVGDLLALHAVLTRMVAEVVQFRAS</sequence>
<organism evidence="1 2">
    <name type="scientific">Pyropia yezoensis</name>
    <name type="common">Susabi-nori</name>
    <name type="synonym">Porphyra yezoensis</name>
    <dbReference type="NCBI Taxonomy" id="2788"/>
    <lineage>
        <taxon>Eukaryota</taxon>
        <taxon>Rhodophyta</taxon>
        <taxon>Bangiophyceae</taxon>
        <taxon>Bangiales</taxon>
        <taxon>Bangiaceae</taxon>
        <taxon>Pyropia</taxon>
    </lineage>
</organism>
<accession>A0ACC3C9E0</accession>